<dbReference type="Gene3D" id="3.30.200.20">
    <property type="entry name" value="Phosphorylase Kinase, domain 1"/>
    <property type="match status" value="1"/>
</dbReference>
<dbReference type="EC" id="2.7.11.1" evidence="2"/>
<dbReference type="PRINTS" id="PR00019">
    <property type="entry name" value="LEURICHRPT"/>
</dbReference>
<evidence type="ECO:0000256" key="2">
    <source>
        <dbReference type="ARBA" id="ARBA00012513"/>
    </source>
</evidence>
<accession>A0AAD3SV72</accession>
<dbReference type="PROSITE" id="PS50011">
    <property type="entry name" value="PROTEIN_KINASE_DOM"/>
    <property type="match status" value="1"/>
</dbReference>
<dbReference type="Gene3D" id="3.80.10.10">
    <property type="entry name" value="Ribonuclease Inhibitor"/>
    <property type="match status" value="1"/>
</dbReference>
<keyword evidence="7 19" id="KW-0812">Transmembrane</keyword>
<keyword evidence="4" id="KW-0597">Phosphoprotein</keyword>
<evidence type="ECO:0000256" key="17">
    <source>
        <dbReference type="ARBA" id="ARBA00048679"/>
    </source>
</evidence>
<dbReference type="PANTHER" id="PTHR45631:SF215">
    <property type="entry name" value="PROTEIN KINASE DOMAIN-CONTAINING PROTEIN"/>
    <property type="match status" value="1"/>
</dbReference>
<evidence type="ECO:0000313" key="22">
    <source>
        <dbReference type="EMBL" id="GMH17635.1"/>
    </source>
</evidence>
<evidence type="ECO:0000256" key="11">
    <source>
        <dbReference type="ARBA" id="ARBA00022777"/>
    </source>
</evidence>
<dbReference type="PROSITE" id="PS00108">
    <property type="entry name" value="PROTEIN_KINASE_ST"/>
    <property type="match status" value="1"/>
</dbReference>
<dbReference type="InterPro" id="IPR001245">
    <property type="entry name" value="Ser-Thr/Tyr_kinase_cat_dom"/>
</dbReference>
<dbReference type="FunFam" id="3.30.200.20:FF:000178">
    <property type="entry name" value="serine/threonine-protein kinase PBS1-like"/>
    <property type="match status" value="1"/>
</dbReference>
<dbReference type="FunFam" id="3.80.10.10:FF:000129">
    <property type="entry name" value="Leucine-rich repeat receptor-like kinase"/>
    <property type="match status" value="1"/>
</dbReference>
<dbReference type="SMART" id="SM00220">
    <property type="entry name" value="S_TKc"/>
    <property type="match status" value="1"/>
</dbReference>
<evidence type="ECO:0000259" key="21">
    <source>
        <dbReference type="PROSITE" id="PS50011"/>
    </source>
</evidence>
<keyword evidence="12 18" id="KW-0067">ATP-binding</keyword>
<comment type="catalytic activity">
    <reaction evidence="16">
        <text>L-threonyl-[protein] + ATP = O-phospho-L-threonyl-[protein] + ADP + H(+)</text>
        <dbReference type="Rhea" id="RHEA:46608"/>
        <dbReference type="Rhea" id="RHEA-COMP:11060"/>
        <dbReference type="Rhea" id="RHEA-COMP:11605"/>
        <dbReference type="ChEBI" id="CHEBI:15378"/>
        <dbReference type="ChEBI" id="CHEBI:30013"/>
        <dbReference type="ChEBI" id="CHEBI:30616"/>
        <dbReference type="ChEBI" id="CHEBI:61977"/>
        <dbReference type="ChEBI" id="CHEBI:456216"/>
        <dbReference type="EC" id="2.7.11.1"/>
    </reaction>
</comment>
<keyword evidence="9" id="KW-0677">Repeat</keyword>
<comment type="caution">
    <text evidence="22">The sequence shown here is derived from an EMBL/GenBank/DDBJ whole genome shotgun (WGS) entry which is preliminary data.</text>
</comment>
<evidence type="ECO:0000313" key="23">
    <source>
        <dbReference type="Proteomes" id="UP001279734"/>
    </source>
</evidence>
<dbReference type="AlphaFoldDB" id="A0AAD3SV72"/>
<comment type="catalytic activity">
    <reaction evidence="17">
        <text>L-seryl-[protein] + ATP = O-phospho-L-seryl-[protein] + ADP + H(+)</text>
        <dbReference type="Rhea" id="RHEA:17989"/>
        <dbReference type="Rhea" id="RHEA-COMP:9863"/>
        <dbReference type="Rhea" id="RHEA-COMP:11604"/>
        <dbReference type="ChEBI" id="CHEBI:15378"/>
        <dbReference type="ChEBI" id="CHEBI:29999"/>
        <dbReference type="ChEBI" id="CHEBI:30616"/>
        <dbReference type="ChEBI" id="CHEBI:83421"/>
        <dbReference type="ChEBI" id="CHEBI:456216"/>
        <dbReference type="EC" id="2.7.11.1"/>
    </reaction>
</comment>
<evidence type="ECO:0000256" key="12">
    <source>
        <dbReference type="ARBA" id="ARBA00022840"/>
    </source>
</evidence>
<keyword evidence="6" id="KW-0808">Transferase</keyword>
<keyword evidence="13 19" id="KW-1133">Transmembrane helix</keyword>
<dbReference type="CDD" id="cd14066">
    <property type="entry name" value="STKc_IRAK"/>
    <property type="match status" value="1"/>
</dbReference>
<dbReference type="FunFam" id="1.10.510.10:FF:000146">
    <property type="entry name" value="LRR receptor-like serine/threonine-protein kinase IOS1"/>
    <property type="match status" value="1"/>
</dbReference>
<feature type="transmembrane region" description="Helical" evidence="19">
    <location>
        <begin position="518"/>
        <end position="543"/>
    </location>
</feature>
<keyword evidence="10 18" id="KW-0547">Nucleotide-binding</keyword>
<dbReference type="InterPro" id="IPR001611">
    <property type="entry name" value="Leu-rich_rpt"/>
</dbReference>
<comment type="subcellular location">
    <subcellularLocation>
        <location evidence="1">Membrane</location>
        <topology evidence="1">Single-pass membrane protein</topology>
    </subcellularLocation>
</comment>
<feature type="chain" id="PRO_5041937451" description="non-specific serine/threonine protein kinase" evidence="20">
    <location>
        <begin position="30"/>
        <end position="888"/>
    </location>
</feature>
<evidence type="ECO:0000256" key="3">
    <source>
        <dbReference type="ARBA" id="ARBA00022527"/>
    </source>
</evidence>
<dbReference type="InterPro" id="IPR008271">
    <property type="entry name" value="Ser/Thr_kinase_AS"/>
</dbReference>
<feature type="binding site" evidence="18">
    <location>
        <position position="610"/>
    </location>
    <ligand>
        <name>ATP</name>
        <dbReference type="ChEBI" id="CHEBI:30616"/>
    </ligand>
</feature>
<dbReference type="Proteomes" id="UP001279734">
    <property type="component" value="Unassembled WGS sequence"/>
</dbReference>
<dbReference type="GO" id="GO:0016020">
    <property type="term" value="C:membrane"/>
    <property type="evidence" value="ECO:0007669"/>
    <property type="project" value="UniProtKB-SubCell"/>
</dbReference>
<dbReference type="InterPro" id="IPR032675">
    <property type="entry name" value="LRR_dom_sf"/>
</dbReference>
<evidence type="ECO:0000256" key="16">
    <source>
        <dbReference type="ARBA" id="ARBA00047899"/>
    </source>
</evidence>
<dbReference type="SUPFAM" id="SSF56112">
    <property type="entry name" value="Protein kinase-like (PK-like)"/>
    <property type="match status" value="1"/>
</dbReference>
<keyword evidence="15" id="KW-0675">Receptor</keyword>
<dbReference type="InterPro" id="IPR024788">
    <property type="entry name" value="Malectin-like_Carb-bd_dom"/>
</dbReference>
<evidence type="ECO:0000256" key="9">
    <source>
        <dbReference type="ARBA" id="ARBA00022737"/>
    </source>
</evidence>
<dbReference type="PROSITE" id="PS00107">
    <property type="entry name" value="PROTEIN_KINASE_ATP"/>
    <property type="match status" value="1"/>
</dbReference>
<dbReference type="InterPro" id="IPR000719">
    <property type="entry name" value="Prot_kinase_dom"/>
</dbReference>
<evidence type="ECO:0000256" key="1">
    <source>
        <dbReference type="ARBA" id="ARBA00004167"/>
    </source>
</evidence>
<evidence type="ECO:0000256" key="6">
    <source>
        <dbReference type="ARBA" id="ARBA00022679"/>
    </source>
</evidence>
<keyword evidence="11" id="KW-0418">Kinase</keyword>
<keyword evidence="14 19" id="KW-0472">Membrane</keyword>
<evidence type="ECO:0000256" key="20">
    <source>
        <dbReference type="SAM" id="SignalP"/>
    </source>
</evidence>
<dbReference type="PANTHER" id="PTHR45631">
    <property type="entry name" value="OS07G0107800 PROTEIN-RELATED"/>
    <property type="match status" value="1"/>
</dbReference>
<keyword evidence="5" id="KW-0433">Leucine-rich repeat</keyword>
<dbReference type="Pfam" id="PF13855">
    <property type="entry name" value="LRR_8"/>
    <property type="match status" value="1"/>
</dbReference>
<keyword evidence="23" id="KW-1185">Reference proteome</keyword>
<evidence type="ECO:0000256" key="18">
    <source>
        <dbReference type="PROSITE-ProRule" id="PRU10141"/>
    </source>
</evidence>
<evidence type="ECO:0000256" key="4">
    <source>
        <dbReference type="ARBA" id="ARBA00022553"/>
    </source>
</evidence>
<feature type="domain" description="Protein kinase" evidence="21">
    <location>
        <begin position="582"/>
        <end position="852"/>
    </location>
</feature>
<dbReference type="Pfam" id="PF07714">
    <property type="entry name" value="PK_Tyr_Ser-Thr"/>
    <property type="match status" value="1"/>
</dbReference>
<evidence type="ECO:0000256" key="7">
    <source>
        <dbReference type="ARBA" id="ARBA00022692"/>
    </source>
</evidence>
<dbReference type="Pfam" id="PF12819">
    <property type="entry name" value="Malectin_like"/>
    <property type="match status" value="1"/>
</dbReference>
<reference evidence="22" key="1">
    <citation type="submission" date="2023-05" db="EMBL/GenBank/DDBJ databases">
        <title>Nepenthes gracilis genome sequencing.</title>
        <authorList>
            <person name="Fukushima K."/>
        </authorList>
    </citation>
    <scope>NUCLEOTIDE SEQUENCE</scope>
    <source>
        <strain evidence="22">SING2019-196</strain>
    </source>
</reference>
<gene>
    <name evidence="22" type="ORF">Nepgr_019476</name>
</gene>
<organism evidence="22 23">
    <name type="scientific">Nepenthes gracilis</name>
    <name type="common">Slender pitcher plant</name>
    <dbReference type="NCBI Taxonomy" id="150966"/>
    <lineage>
        <taxon>Eukaryota</taxon>
        <taxon>Viridiplantae</taxon>
        <taxon>Streptophyta</taxon>
        <taxon>Embryophyta</taxon>
        <taxon>Tracheophyta</taxon>
        <taxon>Spermatophyta</taxon>
        <taxon>Magnoliopsida</taxon>
        <taxon>eudicotyledons</taxon>
        <taxon>Gunneridae</taxon>
        <taxon>Pentapetalae</taxon>
        <taxon>Caryophyllales</taxon>
        <taxon>Nepenthaceae</taxon>
        <taxon>Nepenthes</taxon>
    </lineage>
</organism>
<evidence type="ECO:0000256" key="10">
    <source>
        <dbReference type="ARBA" id="ARBA00022741"/>
    </source>
</evidence>
<evidence type="ECO:0000256" key="19">
    <source>
        <dbReference type="SAM" id="Phobius"/>
    </source>
</evidence>
<keyword evidence="8 20" id="KW-0732">Signal</keyword>
<dbReference type="Gene3D" id="1.10.510.10">
    <property type="entry name" value="Transferase(Phosphotransferase) domain 1"/>
    <property type="match status" value="1"/>
</dbReference>
<evidence type="ECO:0000256" key="15">
    <source>
        <dbReference type="ARBA" id="ARBA00023170"/>
    </source>
</evidence>
<dbReference type="InterPro" id="IPR017441">
    <property type="entry name" value="Protein_kinase_ATP_BS"/>
</dbReference>
<evidence type="ECO:0000256" key="13">
    <source>
        <dbReference type="ARBA" id="ARBA00022989"/>
    </source>
</evidence>
<evidence type="ECO:0000256" key="8">
    <source>
        <dbReference type="ARBA" id="ARBA00022729"/>
    </source>
</evidence>
<keyword evidence="3" id="KW-0723">Serine/threonine-protein kinase</keyword>
<dbReference type="GO" id="GO:0005524">
    <property type="term" value="F:ATP binding"/>
    <property type="evidence" value="ECO:0007669"/>
    <property type="project" value="UniProtKB-UniRule"/>
</dbReference>
<evidence type="ECO:0000256" key="14">
    <source>
        <dbReference type="ARBA" id="ARBA00023136"/>
    </source>
</evidence>
<dbReference type="SUPFAM" id="SSF52058">
    <property type="entry name" value="L domain-like"/>
    <property type="match status" value="1"/>
</dbReference>
<sequence>MKKTMLRAWRFRMLCALLACLAPPITVHSQDQSGFISIDCGLSNDDAYMDKTTGLQYTSDEGFIDTGSNAKVSPLYQTTSNLQQLANVRSFPQGTRSCYTLRPTQGRGGNYLIRATFMYGNYDSLNKPPEFDIHLGVDVWDTVKIDNSSQVITKEIIHTPTTADYLYVCLANTGGGTPFISTLELRPLNNSIYKAEIGSLALVFRHYTSTTSTQELRYKDDIYDRIWIPSNLNNTTTISTSLTTDVNQNLFELPSSAMRAAMTPAAGGNFLELNWTPTDPTDEFYIFMHFAELEKLQGNQIREFNITFNDVPFYYRPVIPLYFRTNTIYSTKPKSSSHLTFSIMKTERSTLPPILNAVEFYIVKQLSQFVTNQGDVDAMLEIKSTYSLTKNWQGDPCSPRAYLWDGVNCTFDNFNAPILTSLNLSSSGLKGNISASFSNLTSLQVLDLSSNNLTGQIPESLAELTHLATLNLSGNKLSGSIPQPLLERSKIGLLSLSFNDNPDLCQNMSCTNKEKKTITAPIIASIAAFLVLLAAIGAILFGLKKRRLKKNLSNRADVQKPVYSVKGGLARFTHLEIMDMTKGLERKLGRGSFGTVYYGELKDGTQVAVKMLAPSIQGSEQFQTEVELLIAIRHKNLVSLVGYCDEENKLALIYEYMANGNLQTLMSGASALSWKQRLQIAIDAAQGLDYLHCGCRPPIVHRDVKTPNILLNENLQAKVADFGLSKIFPDEDKSYISTRVIGTVGYLDPEYHVTEQLNEKSDVYSFGVVLLELITGQVAVVKSNTIRTNLVHWVSPMLNRGDIWGIVDERLQEVHSPNSIWRAIDVAMACVKPTAIKRPTMSNVVTELKECLAMEMDVGIDGNIGDRNNDSDEMKPVIPYTAMAPRVR</sequence>
<dbReference type="GO" id="GO:0004674">
    <property type="term" value="F:protein serine/threonine kinase activity"/>
    <property type="evidence" value="ECO:0007669"/>
    <property type="project" value="UniProtKB-KW"/>
</dbReference>
<dbReference type="PROSITE" id="PS51450">
    <property type="entry name" value="LRR"/>
    <property type="match status" value="1"/>
</dbReference>
<dbReference type="EMBL" id="BSYO01000018">
    <property type="protein sequence ID" value="GMH17635.1"/>
    <property type="molecule type" value="Genomic_DNA"/>
</dbReference>
<name>A0AAD3SV72_NEPGR</name>
<evidence type="ECO:0000256" key="5">
    <source>
        <dbReference type="ARBA" id="ARBA00022614"/>
    </source>
</evidence>
<feature type="signal peptide" evidence="20">
    <location>
        <begin position="1"/>
        <end position="29"/>
    </location>
</feature>
<protein>
    <recommendedName>
        <fullName evidence="2">non-specific serine/threonine protein kinase</fullName>
        <ecNumber evidence="2">2.7.11.1</ecNumber>
    </recommendedName>
</protein>
<dbReference type="InterPro" id="IPR011009">
    <property type="entry name" value="Kinase-like_dom_sf"/>
</dbReference>
<proteinExistence type="predicted"/>